<evidence type="ECO:0000313" key="1">
    <source>
        <dbReference type="EMBL" id="CAI2383259.1"/>
    </source>
</evidence>
<evidence type="ECO:0000313" key="2">
    <source>
        <dbReference type="Proteomes" id="UP001295684"/>
    </source>
</evidence>
<dbReference type="Proteomes" id="UP001295684">
    <property type="component" value="Unassembled WGS sequence"/>
</dbReference>
<organism evidence="1 2">
    <name type="scientific">Euplotes crassus</name>
    <dbReference type="NCBI Taxonomy" id="5936"/>
    <lineage>
        <taxon>Eukaryota</taxon>
        <taxon>Sar</taxon>
        <taxon>Alveolata</taxon>
        <taxon>Ciliophora</taxon>
        <taxon>Intramacronucleata</taxon>
        <taxon>Spirotrichea</taxon>
        <taxon>Hypotrichia</taxon>
        <taxon>Euplotida</taxon>
        <taxon>Euplotidae</taxon>
        <taxon>Moneuplotes</taxon>
    </lineage>
</organism>
<comment type="caution">
    <text evidence="1">The sequence shown here is derived from an EMBL/GenBank/DDBJ whole genome shotgun (WGS) entry which is preliminary data.</text>
</comment>
<dbReference type="AlphaFoldDB" id="A0AAD1Y278"/>
<sequence>MNRFFQKINIFTKSRQWSNSNSSSSQKVILFFNGIQKVGIRDSFNKWKIRVLCICYYSPCKYKNEIFLIKQK</sequence>
<name>A0AAD1Y278_EUPCR</name>
<accession>A0AAD1Y278</accession>
<reference evidence="1" key="1">
    <citation type="submission" date="2023-07" db="EMBL/GenBank/DDBJ databases">
        <authorList>
            <consortium name="AG Swart"/>
            <person name="Singh M."/>
            <person name="Singh A."/>
            <person name="Seah K."/>
            <person name="Emmerich C."/>
        </authorList>
    </citation>
    <scope>NUCLEOTIDE SEQUENCE</scope>
    <source>
        <strain evidence="1">DP1</strain>
    </source>
</reference>
<keyword evidence="2" id="KW-1185">Reference proteome</keyword>
<proteinExistence type="predicted"/>
<gene>
    <name evidence="1" type="ORF">ECRASSUSDP1_LOCUS24755</name>
</gene>
<protein>
    <submittedName>
        <fullName evidence="1">Uncharacterized protein</fullName>
    </submittedName>
</protein>
<dbReference type="EMBL" id="CAMPGE010025511">
    <property type="protein sequence ID" value="CAI2383259.1"/>
    <property type="molecule type" value="Genomic_DNA"/>
</dbReference>